<evidence type="ECO:0000313" key="2">
    <source>
        <dbReference type="Proteomes" id="UP000195611"/>
    </source>
</evidence>
<protein>
    <recommendedName>
        <fullName evidence="3">DUF2812 domain-containing protein</fullName>
    </recommendedName>
</protein>
<organism evidence="1 2">
    <name type="scientific">Marinilactibacillus psychrotolerans 42ea</name>
    <dbReference type="NCBI Taxonomy" id="1255609"/>
    <lineage>
        <taxon>Bacteria</taxon>
        <taxon>Bacillati</taxon>
        <taxon>Bacillota</taxon>
        <taxon>Bacilli</taxon>
        <taxon>Lactobacillales</taxon>
        <taxon>Carnobacteriaceae</taxon>
        <taxon>Marinilactibacillus</taxon>
    </lineage>
</organism>
<evidence type="ECO:0000313" key="1">
    <source>
        <dbReference type="EMBL" id="SJN46192.1"/>
    </source>
</evidence>
<gene>
    <name evidence="1" type="ORF">FM115_11645</name>
</gene>
<dbReference type="RefSeq" id="WP_087060434.1">
    <property type="nucleotide sequence ID" value="NZ_FUKW01000173.1"/>
</dbReference>
<evidence type="ECO:0008006" key="3">
    <source>
        <dbReference type="Google" id="ProtNLM"/>
    </source>
</evidence>
<dbReference type="AlphaFoldDB" id="A0A1R4KPI9"/>
<accession>A0A1R4KPI9</accession>
<proteinExistence type="predicted"/>
<sequence>MEKKVIKFITADNFEKEENYLEEMSKKGWHFTNYYSLIPLFSKIKTLY</sequence>
<dbReference type="EMBL" id="FUKW01000173">
    <property type="protein sequence ID" value="SJN46192.1"/>
    <property type="molecule type" value="Genomic_DNA"/>
</dbReference>
<dbReference type="Proteomes" id="UP000195611">
    <property type="component" value="Unassembled WGS sequence"/>
</dbReference>
<reference evidence="1 2" key="1">
    <citation type="submission" date="2017-02" db="EMBL/GenBank/DDBJ databases">
        <authorList>
            <person name="Peterson S.W."/>
        </authorList>
    </citation>
    <scope>NUCLEOTIDE SEQUENCE [LARGE SCALE GENOMIC DNA]</scope>
    <source>
        <strain evidence="1 2">42ea</strain>
    </source>
</reference>
<name>A0A1R4KPI9_9LACT</name>